<dbReference type="SUPFAM" id="SSF116927">
    <property type="entry name" value="EspA/CesA-like"/>
    <property type="match status" value="1"/>
</dbReference>
<feature type="coiled-coil region" evidence="1">
    <location>
        <begin position="150"/>
        <end position="198"/>
    </location>
</feature>
<proteinExistence type="predicted"/>
<dbReference type="EMBL" id="MRWE01000007">
    <property type="protein sequence ID" value="ORJ26454.1"/>
    <property type="molecule type" value="Genomic_DNA"/>
</dbReference>
<sequence>MTTITNENISAFSAGEVPDSNNEKNDLDYLKAMKNHSMMGGAMVTMEEMMLMFTELAQGKFKQMQDKTAVGRDATDMANRVEGIIAKLKDGDSMDHLPKDVIEYMQKNNILVGGKSIDEYMKSISWHANLQGNVTERQKEVGVCKANVAKASTPKELEAAEKQLEAAQKRLNAAAGTIQLLKSELEEVKGALESTATRATDFVQSSQLKLQQLMQSFNTAVAMANAVQSMNGESTKSIAQSIR</sequence>
<dbReference type="Pfam" id="PF03433">
    <property type="entry name" value="EspA"/>
    <property type="match status" value="1"/>
</dbReference>
<evidence type="ECO:0000313" key="3">
    <source>
        <dbReference type="EMBL" id="ORJ26454.1"/>
    </source>
</evidence>
<dbReference type="STRING" id="1646377.BS640_06335"/>
<dbReference type="Proteomes" id="UP000192536">
    <property type="component" value="Unassembled WGS sequence"/>
</dbReference>
<feature type="region of interest" description="Disordered" evidence="2">
    <location>
        <begin position="1"/>
        <end position="20"/>
    </location>
</feature>
<name>A0A1X0WIA0_9GAMM</name>
<feature type="compositionally biased region" description="Polar residues" evidence="2">
    <location>
        <begin position="1"/>
        <end position="11"/>
    </location>
</feature>
<protein>
    <recommendedName>
        <fullName evidence="5">Secretion protein EspA</fullName>
    </recommendedName>
</protein>
<accession>A0A1X0WIA0</accession>
<keyword evidence="1" id="KW-0175">Coiled coil</keyword>
<dbReference type="RefSeq" id="WP_084912193.1">
    <property type="nucleotide sequence ID" value="NZ_CP049603.1"/>
</dbReference>
<dbReference type="Gene3D" id="1.10.287.1490">
    <property type="match status" value="1"/>
</dbReference>
<evidence type="ECO:0008006" key="5">
    <source>
        <dbReference type="Google" id="ProtNLM"/>
    </source>
</evidence>
<dbReference type="AlphaFoldDB" id="A0A1X0WIA0"/>
<evidence type="ECO:0000256" key="2">
    <source>
        <dbReference type="SAM" id="MobiDB-lite"/>
    </source>
</evidence>
<dbReference type="InterPro" id="IPR005095">
    <property type="entry name" value="EspA"/>
</dbReference>
<comment type="caution">
    <text evidence="3">The sequence shown here is derived from an EMBL/GenBank/DDBJ whole genome shotgun (WGS) entry which is preliminary data.</text>
</comment>
<reference evidence="3 4" key="1">
    <citation type="journal article" date="2017" name="Int. J. Syst. Evol. Microbiol.">
        <title>Rouxiella badensis sp. nov. and Rouxiella silvae sp. nov. isolated from peat bog soil in Germany and emendation of the genus description.</title>
        <authorList>
            <person name="Le Fleche-Mateos A."/>
            <person name="Kugler J.H."/>
            <person name="Hansen S.H."/>
            <person name="Syldatk C."/>
            <person name="Hausmann R."/>
            <person name="Lomprez F."/>
            <person name="Vandenbogaert M."/>
            <person name="Manuguerra J.C."/>
            <person name="Grimont P.A."/>
        </authorList>
    </citation>
    <scope>NUCLEOTIDE SEQUENCE [LARGE SCALE GENOMIC DNA]</scope>
    <source>
        <strain evidence="3 4">DSM 100043</strain>
    </source>
</reference>
<gene>
    <name evidence="3" type="ORF">BS640_06335</name>
</gene>
<keyword evidence="4" id="KW-1185">Reference proteome</keyword>
<evidence type="ECO:0000256" key="1">
    <source>
        <dbReference type="SAM" id="Coils"/>
    </source>
</evidence>
<dbReference type="InterPro" id="IPR035074">
    <property type="entry name" value="EspA/CesA-like"/>
</dbReference>
<organism evidence="3 4">
    <name type="scientific">Rouxiella badensis</name>
    <dbReference type="NCBI Taxonomy" id="1646377"/>
    <lineage>
        <taxon>Bacteria</taxon>
        <taxon>Pseudomonadati</taxon>
        <taxon>Pseudomonadota</taxon>
        <taxon>Gammaproteobacteria</taxon>
        <taxon>Enterobacterales</taxon>
        <taxon>Yersiniaceae</taxon>
        <taxon>Rouxiella</taxon>
    </lineage>
</organism>
<evidence type="ECO:0000313" key="4">
    <source>
        <dbReference type="Proteomes" id="UP000192536"/>
    </source>
</evidence>